<proteinExistence type="predicted"/>
<dbReference type="OrthoDB" id="3265672at2759"/>
<evidence type="ECO:0000259" key="1">
    <source>
        <dbReference type="Pfam" id="PF03184"/>
    </source>
</evidence>
<organism evidence="2 3">
    <name type="scientific">Jaapia argillacea MUCL 33604</name>
    <dbReference type="NCBI Taxonomy" id="933084"/>
    <lineage>
        <taxon>Eukaryota</taxon>
        <taxon>Fungi</taxon>
        <taxon>Dikarya</taxon>
        <taxon>Basidiomycota</taxon>
        <taxon>Agaricomycotina</taxon>
        <taxon>Agaricomycetes</taxon>
        <taxon>Agaricomycetidae</taxon>
        <taxon>Jaapiales</taxon>
        <taxon>Jaapiaceae</taxon>
        <taxon>Jaapia</taxon>
    </lineage>
</organism>
<dbReference type="Proteomes" id="UP000027265">
    <property type="component" value="Unassembled WGS sequence"/>
</dbReference>
<dbReference type="InterPro" id="IPR004875">
    <property type="entry name" value="DDE_SF_endonuclease_dom"/>
</dbReference>
<dbReference type="EMBL" id="KL197736">
    <property type="protein sequence ID" value="KDQ53043.1"/>
    <property type="molecule type" value="Genomic_DNA"/>
</dbReference>
<feature type="domain" description="DDE-1" evidence="1">
    <location>
        <begin position="30"/>
        <end position="97"/>
    </location>
</feature>
<dbReference type="AlphaFoldDB" id="A0A067PDR1"/>
<accession>A0A067PDR1</accession>
<dbReference type="HOGENOM" id="CLU_2292109_0_0_1"/>
<gene>
    <name evidence="2" type="ORF">JAAARDRAFT_39757</name>
</gene>
<dbReference type="InParanoid" id="A0A067PDR1"/>
<dbReference type="GO" id="GO:0003676">
    <property type="term" value="F:nucleic acid binding"/>
    <property type="evidence" value="ECO:0007669"/>
    <property type="project" value="InterPro"/>
</dbReference>
<protein>
    <recommendedName>
        <fullName evidence="1">DDE-1 domain-containing protein</fullName>
    </recommendedName>
</protein>
<sequence length="101" mass="11409">MSCPSFESNYQNIWNMDEKGIQMGVESGDRELVTIIEAVSATGRVLHPSVIYKGAHRDLSWGKENPCHASISHSPNGWTDQELGLKWLQKDFEPKTRTDGY</sequence>
<dbReference type="Pfam" id="PF03184">
    <property type="entry name" value="DDE_1"/>
    <property type="match status" value="1"/>
</dbReference>
<keyword evidence="3" id="KW-1185">Reference proteome</keyword>
<reference evidence="3" key="1">
    <citation type="journal article" date="2014" name="Proc. Natl. Acad. Sci. U.S.A.">
        <title>Extensive sampling of basidiomycete genomes demonstrates inadequacy of the white-rot/brown-rot paradigm for wood decay fungi.</title>
        <authorList>
            <person name="Riley R."/>
            <person name="Salamov A.A."/>
            <person name="Brown D.W."/>
            <person name="Nagy L.G."/>
            <person name="Floudas D."/>
            <person name="Held B.W."/>
            <person name="Levasseur A."/>
            <person name="Lombard V."/>
            <person name="Morin E."/>
            <person name="Otillar R."/>
            <person name="Lindquist E.A."/>
            <person name="Sun H."/>
            <person name="LaButti K.M."/>
            <person name="Schmutz J."/>
            <person name="Jabbour D."/>
            <person name="Luo H."/>
            <person name="Baker S.E."/>
            <person name="Pisabarro A.G."/>
            <person name="Walton J.D."/>
            <person name="Blanchette R.A."/>
            <person name="Henrissat B."/>
            <person name="Martin F."/>
            <person name="Cullen D."/>
            <person name="Hibbett D.S."/>
            <person name="Grigoriev I.V."/>
        </authorList>
    </citation>
    <scope>NUCLEOTIDE SEQUENCE [LARGE SCALE GENOMIC DNA]</scope>
    <source>
        <strain evidence="3">MUCL 33604</strain>
    </source>
</reference>
<dbReference type="STRING" id="933084.A0A067PDR1"/>
<evidence type="ECO:0000313" key="2">
    <source>
        <dbReference type="EMBL" id="KDQ53043.1"/>
    </source>
</evidence>
<name>A0A067PDR1_9AGAM</name>
<evidence type="ECO:0000313" key="3">
    <source>
        <dbReference type="Proteomes" id="UP000027265"/>
    </source>
</evidence>